<feature type="compositionally biased region" description="Polar residues" evidence="1">
    <location>
        <begin position="50"/>
        <end position="69"/>
    </location>
</feature>
<evidence type="ECO:0000313" key="2">
    <source>
        <dbReference type="EMBL" id="VDK56338.1"/>
    </source>
</evidence>
<evidence type="ECO:0000313" key="4">
    <source>
        <dbReference type="WBParaSite" id="GPUH_0000686101-mRNA-1"/>
    </source>
</evidence>
<protein>
    <submittedName>
        <fullName evidence="2 4">Uncharacterized protein</fullName>
    </submittedName>
</protein>
<keyword evidence="3" id="KW-1185">Reference proteome</keyword>
<evidence type="ECO:0000256" key="1">
    <source>
        <dbReference type="SAM" id="MobiDB-lite"/>
    </source>
</evidence>
<name>A0A183DDR1_9BILA</name>
<accession>A0A183DDR1</accession>
<reference evidence="4" key="1">
    <citation type="submission" date="2016-06" db="UniProtKB">
        <authorList>
            <consortium name="WormBaseParasite"/>
        </authorList>
    </citation>
    <scope>IDENTIFICATION</scope>
</reference>
<dbReference type="Proteomes" id="UP000271098">
    <property type="component" value="Unassembled WGS sequence"/>
</dbReference>
<organism evidence="4">
    <name type="scientific">Gongylonema pulchrum</name>
    <dbReference type="NCBI Taxonomy" id="637853"/>
    <lineage>
        <taxon>Eukaryota</taxon>
        <taxon>Metazoa</taxon>
        <taxon>Ecdysozoa</taxon>
        <taxon>Nematoda</taxon>
        <taxon>Chromadorea</taxon>
        <taxon>Rhabditida</taxon>
        <taxon>Spirurina</taxon>
        <taxon>Spiruromorpha</taxon>
        <taxon>Spiruroidea</taxon>
        <taxon>Gongylonematidae</taxon>
        <taxon>Gongylonema</taxon>
    </lineage>
</organism>
<dbReference type="EMBL" id="UYRT01016809">
    <property type="protein sequence ID" value="VDK56338.1"/>
    <property type="molecule type" value="Genomic_DNA"/>
</dbReference>
<proteinExistence type="predicted"/>
<feature type="region of interest" description="Disordered" evidence="1">
    <location>
        <begin position="44"/>
        <end position="69"/>
    </location>
</feature>
<sequence length="69" mass="7322">MLEADVHWNDAFDWEATAQPRALFSADGISSTSAAIVTFSQSHAPAVNNPAMTPTASTESSSLQMLPIE</sequence>
<evidence type="ECO:0000313" key="3">
    <source>
        <dbReference type="Proteomes" id="UP000271098"/>
    </source>
</evidence>
<reference evidence="2 3" key="2">
    <citation type="submission" date="2018-11" db="EMBL/GenBank/DDBJ databases">
        <authorList>
            <consortium name="Pathogen Informatics"/>
        </authorList>
    </citation>
    <scope>NUCLEOTIDE SEQUENCE [LARGE SCALE GENOMIC DNA]</scope>
</reference>
<dbReference type="AlphaFoldDB" id="A0A183DDR1"/>
<gene>
    <name evidence="2" type="ORF">GPUH_LOCUS6854</name>
</gene>
<dbReference type="WBParaSite" id="GPUH_0000686101-mRNA-1">
    <property type="protein sequence ID" value="GPUH_0000686101-mRNA-1"/>
    <property type="gene ID" value="GPUH_0000686101"/>
</dbReference>